<dbReference type="PROSITE" id="PS51257">
    <property type="entry name" value="PROKAR_LIPOPROTEIN"/>
    <property type="match status" value="1"/>
</dbReference>
<reference evidence="1" key="1">
    <citation type="submission" date="2019-08" db="EMBL/GenBank/DDBJ databases">
        <authorList>
            <person name="Kucharzyk K."/>
            <person name="Murdoch R.W."/>
            <person name="Higgins S."/>
            <person name="Loffler F."/>
        </authorList>
    </citation>
    <scope>NUCLEOTIDE SEQUENCE</scope>
</reference>
<gene>
    <name evidence="1" type="ORF">SDC9_64929</name>
</gene>
<organism evidence="1">
    <name type="scientific">bioreactor metagenome</name>
    <dbReference type="NCBI Taxonomy" id="1076179"/>
    <lineage>
        <taxon>unclassified sequences</taxon>
        <taxon>metagenomes</taxon>
        <taxon>ecological metagenomes</taxon>
    </lineage>
</organism>
<name>A0A644XRI0_9ZZZZ</name>
<comment type="caution">
    <text evidence="1">The sequence shown here is derived from an EMBL/GenBank/DDBJ whole genome shotgun (WGS) entry which is preliminary data.</text>
</comment>
<evidence type="ECO:0008006" key="2">
    <source>
        <dbReference type="Google" id="ProtNLM"/>
    </source>
</evidence>
<accession>A0A644XRI0</accession>
<protein>
    <recommendedName>
        <fullName evidence="2">Lipoprotein</fullName>
    </recommendedName>
</protein>
<dbReference type="EMBL" id="VSSQ01002998">
    <property type="protein sequence ID" value="MPM18517.1"/>
    <property type="molecule type" value="Genomic_DNA"/>
</dbReference>
<proteinExistence type="predicted"/>
<dbReference type="AlphaFoldDB" id="A0A644XRI0"/>
<sequence length="136" mass="15245">MKAHVFFLMLIALVAVSCNLKPSIDYLRVCNNPDYDKTCPADNSVLAASETNRIFVTATISHVPEATELGITWYYLEGGENVINSILVKTDEDMVDMPVYSYVDMPEGGWPKGKYKVVIDLKLDDFSPAEKEFTIE</sequence>
<evidence type="ECO:0000313" key="1">
    <source>
        <dbReference type="EMBL" id="MPM18517.1"/>
    </source>
</evidence>